<evidence type="ECO:0000313" key="11">
    <source>
        <dbReference type="RefSeq" id="XP_033776386.1"/>
    </source>
</evidence>
<reference evidence="11" key="1">
    <citation type="submission" date="2025-08" db="UniProtKB">
        <authorList>
            <consortium name="RefSeq"/>
        </authorList>
    </citation>
    <scope>IDENTIFICATION</scope>
</reference>
<dbReference type="OrthoDB" id="272271at2759"/>
<comment type="catalytic activity">
    <reaction evidence="8">
        <text>N(6)-methyl-AMP + H2O + H(+) = IMP + methylamine</text>
        <dbReference type="Rhea" id="RHEA:16001"/>
        <dbReference type="ChEBI" id="CHEBI:15377"/>
        <dbReference type="ChEBI" id="CHEBI:15378"/>
        <dbReference type="ChEBI" id="CHEBI:58053"/>
        <dbReference type="ChEBI" id="CHEBI:59338"/>
        <dbReference type="ChEBI" id="CHEBI:144842"/>
    </reaction>
    <physiologicalReaction direction="left-to-right" evidence="8">
        <dbReference type="Rhea" id="RHEA:16002"/>
    </physiologicalReaction>
</comment>
<dbReference type="GO" id="GO:0009117">
    <property type="term" value="P:nucleotide metabolic process"/>
    <property type="evidence" value="ECO:0007669"/>
    <property type="project" value="UniProtKB-KW"/>
</dbReference>
<dbReference type="FunFam" id="3.20.20.140:FF:000033">
    <property type="entry name" value="Adenosine deaminase-like protein"/>
    <property type="match status" value="1"/>
</dbReference>
<dbReference type="Gene3D" id="3.20.20.140">
    <property type="entry name" value="Metal-dependent hydrolases"/>
    <property type="match status" value="1"/>
</dbReference>
<keyword evidence="10" id="KW-1185">Reference proteome</keyword>
<dbReference type="InterPro" id="IPR001365">
    <property type="entry name" value="A_deaminase_dom"/>
</dbReference>
<keyword evidence="7" id="KW-0546">Nucleotide metabolism</keyword>
<dbReference type="GO" id="GO:0046103">
    <property type="term" value="P:inosine biosynthetic process"/>
    <property type="evidence" value="ECO:0007669"/>
    <property type="project" value="TreeGrafter"/>
</dbReference>
<dbReference type="SUPFAM" id="SSF51556">
    <property type="entry name" value="Metallo-dependent hydrolases"/>
    <property type="match status" value="1"/>
</dbReference>
<evidence type="ECO:0000256" key="7">
    <source>
        <dbReference type="ARBA" id="ARBA00023080"/>
    </source>
</evidence>
<dbReference type="GO" id="GO:0004000">
    <property type="term" value="F:adenosine deaminase activity"/>
    <property type="evidence" value="ECO:0007669"/>
    <property type="project" value="TreeGrafter"/>
</dbReference>
<sequence length="366" mass="41067">MFIKLKVLLSTVNFRGTSVMQFLIRELHAHLNGSISSVTMKKLMAQKPDLEIQNEMTVIDKGQKRTLEECFQMFHMIHQITTRPEDIFLVTKDVIKEFAADGVKYLELRSTPREEKTTGMTKRKYVEAVLQGISACKEEGLDIDVRFLLSIDRRGGPVVAKDTVKLAEEFFLSHGEMVLGLDLSGDPTVGHGKDFLESLSEARQSGLKLALHISEVPNQEEETRLLLGLPPDRIGHGSFLTSAAGDSCELVQLVRQHRIPLELCLTSNVKGQTTPSYKQHHFGYWYIIGHPVVLCTDDKGVFATDLSEEYHLAADTFNLTPEQVWNLSYESINSIFASSSIKLNLQAKWKKLKPTIFSPTVSSVSC</sequence>
<evidence type="ECO:0000256" key="2">
    <source>
        <dbReference type="ARBA" id="ARBA00006676"/>
    </source>
</evidence>
<dbReference type="InParanoid" id="A0A6P8PLB8"/>
<evidence type="ECO:0000256" key="3">
    <source>
        <dbReference type="ARBA" id="ARBA00011245"/>
    </source>
</evidence>
<evidence type="ECO:0000313" key="10">
    <source>
        <dbReference type="Proteomes" id="UP000515159"/>
    </source>
</evidence>
<dbReference type="KEGG" id="gsh:117348399"/>
<evidence type="ECO:0000256" key="6">
    <source>
        <dbReference type="ARBA" id="ARBA00022833"/>
    </source>
</evidence>
<dbReference type="InterPro" id="IPR006330">
    <property type="entry name" value="Ado/ade_deaminase"/>
</dbReference>
<dbReference type="RefSeq" id="XP_033776386.1">
    <property type="nucleotide sequence ID" value="XM_033920495.1"/>
</dbReference>
<evidence type="ECO:0000259" key="9">
    <source>
        <dbReference type="Pfam" id="PF00962"/>
    </source>
</evidence>
<dbReference type="AlphaFoldDB" id="A0A6P8PLB8"/>
<dbReference type="PANTHER" id="PTHR11409:SF42">
    <property type="entry name" value="ADENOSINE DEAMINASE-LIKE PROTEIN"/>
    <property type="match status" value="1"/>
</dbReference>
<gene>
    <name evidence="11" type="primary">ADAL</name>
</gene>
<dbReference type="FunCoup" id="A0A6P8PLB8">
    <property type="interactions" value="934"/>
</dbReference>
<comment type="similarity">
    <text evidence="2">Belongs to the metallo-dependent hydrolases superfamily. Adenosine and AMP deaminases family.</text>
</comment>
<keyword evidence="5" id="KW-0378">Hydrolase</keyword>
<keyword evidence="6" id="KW-0862">Zinc</keyword>
<organism evidence="10 11">
    <name type="scientific">Geotrypetes seraphini</name>
    <name type="common">Gaboon caecilian</name>
    <name type="synonym">Caecilia seraphini</name>
    <dbReference type="NCBI Taxonomy" id="260995"/>
    <lineage>
        <taxon>Eukaryota</taxon>
        <taxon>Metazoa</taxon>
        <taxon>Chordata</taxon>
        <taxon>Craniata</taxon>
        <taxon>Vertebrata</taxon>
        <taxon>Euteleostomi</taxon>
        <taxon>Amphibia</taxon>
        <taxon>Gymnophiona</taxon>
        <taxon>Geotrypetes</taxon>
    </lineage>
</organism>
<dbReference type="Pfam" id="PF00962">
    <property type="entry name" value="A_deaminase"/>
    <property type="match status" value="1"/>
</dbReference>
<keyword evidence="4" id="KW-0479">Metal-binding</keyword>
<dbReference type="GO" id="GO:0006154">
    <property type="term" value="P:adenosine catabolic process"/>
    <property type="evidence" value="ECO:0007669"/>
    <property type="project" value="TreeGrafter"/>
</dbReference>
<dbReference type="GeneID" id="117348399"/>
<dbReference type="CDD" id="cd00443">
    <property type="entry name" value="ADA_AMPD"/>
    <property type="match status" value="1"/>
</dbReference>
<dbReference type="CTD" id="161823"/>
<evidence type="ECO:0000256" key="1">
    <source>
        <dbReference type="ARBA" id="ARBA00001947"/>
    </source>
</evidence>
<evidence type="ECO:0000256" key="5">
    <source>
        <dbReference type="ARBA" id="ARBA00022801"/>
    </source>
</evidence>
<comment type="subunit">
    <text evidence="3">Monomer.</text>
</comment>
<dbReference type="GO" id="GO:0046872">
    <property type="term" value="F:metal ion binding"/>
    <property type="evidence" value="ECO:0007669"/>
    <property type="project" value="UniProtKB-KW"/>
</dbReference>
<protein>
    <submittedName>
        <fullName evidence="11">Adenosine deaminase-like protein isoform X1</fullName>
    </submittedName>
</protein>
<proteinExistence type="inferred from homology"/>
<dbReference type="InterPro" id="IPR032466">
    <property type="entry name" value="Metal_Hydrolase"/>
</dbReference>
<comment type="cofactor">
    <cofactor evidence="1">
        <name>Zn(2+)</name>
        <dbReference type="ChEBI" id="CHEBI:29105"/>
    </cofactor>
</comment>
<dbReference type="PANTHER" id="PTHR11409">
    <property type="entry name" value="ADENOSINE DEAMINASE"/>
    <property type="match status" value="1"/>
</dbReference>
<evidence type="ECO:0000256" key="4">
    <source>
        <dbReference type="ARBA" id="ARBA00022723"/>
    </source>
</evidence>
<name>A0A6P8PLB8_GEOSA</name>
<evidence type="ECO:0000256" key="8">
    <source>
        <dbReference type="ARBA" id="ARBA00048787"/>
    </source>
</evidence>
<feature type="domain" description="Adenosine deaminase" evidence="9">
    <location>
        <begin position="26"/>
        <end position="347"/>
    </location>
</feature>
<dbReference type="Proteomes" id="UP000515159">
    <property type="component" value="Chromosome 14"/>
</dbReference>
<accession>A0A6P8PLB8</accession>